<proteinExistence type="predicted"/>
<dbReference type="InterPro" id="IPR050583">
    <property type="entry name" value="Mycobacterial_A85_antigen"/>
</dbReference>
<evidence type="ECO:0000313" key="1">
    <source>
        <dbReference type="EMBL" id="RJF72815.1"/>
    </source>
</evidence>
<dbReference type="Gene3D" id="3.40.50.1820">
    <property type="entry name" value="alpha/beta hydrolase"/>
    <property type="match status" value="1"/>
</dbReference>
<evidence type="ECO:0000313" key="2">
    <source>
        <dbReference type="Proteomes" id="UP000286287"/>
    </source>
</evidence>
<dbReference type="PANTHER" id="PTHR48098:SF3">
    <property type="entry name" value="IRON(III) ENTEROBACTIN ESTERASE"/>
    <property type="match status" value="1"/>
</dbReference>
<organism evidence="1 2">
    <name type="scientific">Deinococcus cavernae</name>
    <dbReference type="NCBI Taxonomy" id="2320857"/>
    <lineage>
        <taxon>Bacteria</taxon>
        <taxon>Thermotogati</taxon>
        <taxon>Deinococcota</taxon>
        <taxon>Deinococci</taxon>
        <taxon>Deinococcales</taxon>
        <taxon>Deinococcaceae</taxon>
        <taxon>Deinococcus</taxon>
    </lineage>
</organism>
<keyword evidence="2" id="KW-1185">Reference proteome</keyword>
<sequence length="386" mass="43041">MAVSVSVQQVTFFPPADAVGLVGDMTDWRKREPIPVVAGQPIVLTLPRGAWVEYAWVGADGEAFADPDNPRKSLNPWWPYPRAAVVGEYARHAVWQQTDATQKGETRRLTWDGTVFPGKRRAIVQLPFGHDPQRPTPVYYVQDGVAFYRTGKLGEVMNRCVQAGLASGAVLVFVEPGDRNEEYYLNDRYLDFLRQEVFPQVEGPLVTVSERGLWGASLGGLISLYLGSRHPELFTRVVSHSGAFIARPGATYPNGVIDSTTAGEWLREQLEKSPPRHLKTSLDTGTLEWLTGPNRRMAAQFADQFLTHQYREYPSGHNWVTWREALPEAFLYMQGTHQAAALPTTGTDGDDLRRAVEETVRALRAEGGLSDGQINALLEQELKRPL</sequence>
<gene>
    <name evidence="1" type="ORF">D3875_15960</name>
</gene>
<dbReference type="InterPro" id="IPR000801">
    <property type="entry name" value="Esterase-like"/>
</dbReference>
<accession>A0A418V9M3</accession>
<dbReference type="InterPro" id="IPR029058">
    <property type="entry name" value="AB_hydrolase_fold"/>
</dbReference>
<reference evidence="1 2" key="1">
    <citation type="submission" date="2018-09" db="EMBL/GenBank/DDBJ databases">
        <authorList>
            <person name="Zhu H."/>
        </authorList>
    </citation>
    <scope>NUCLEOTIDE SEQUENCE [LARGE SCALE GENOMIC DNA]</scope>
    <source>
        <strain evidence="1 2">K2S05-167</strain>
    </source>
</reference>
<dbReference type="OrthoDB" id="9803578at2"/>
<comment type="caution">
    <text evidence="1">The sequence shown here is derived from an EMBL/GenBank/DDBJ whole genome shotgun (WGS) entry which is preliminary data.</text>
</comment>
<dbReference type="SUPFAM" id="SSF53474">
    <property type="entry name" value="alpha/beta-Hydrolases"/>
    <property type="match status" value="1"/>
</dbReference>
<dbReference type="PANTHER" id="PTHR48098">
    <property type="entry name" value="ENTEROCHELIN ESTERASE-RELATED"/>
    <property type="match status" value="1"/>
</dbReference>
<protein>
    <submittedName>
        <fullName evidence="1">Esterase family protein</fullName>
    </submittedName>
</protein>
<dbReference type="Proteomes" id="UP000286287">
    <property type="component" value="Unassembled WGS sequence"/>
</dbReference>
<dbReference type="EMBL" id="QYUJ01000014">
    <property type="protein sequence ID" value="RJF72815.1"/>
    <property type="molecule type" value="Genomic_DNA"/>
</dbReference>
<dbReference type="AlphaFoldDB" id="A0A418V9M3"/>
<dbReference type="Pfam" id="PF00756">
    <property type="entry name" value="Esterase"/>
    <property type="match status" value="1"/>
</dbReference>
<name>A0A418V9M3_9DEIO</name>
<dbReference type="RefSeq" id="WP_119765308.1">
    <property type="nucleotide sequence ID" value="NZ_QYUJ01000014.1"/>
</dbReference>